<dbReference type="InterPro" id="IPR011008">
    <property type="entry name" value="Dimeric_a/b-barrel"/>
</dbReference>
<dbReference type="Proteomes" id="UP000562984">
    <property type="component" value="Unassembled WGS sequence"/>
</dbReference>
<gene>
    <name evidence="2" type="ORF">HKD39_00755</name>
</gene>
<dbReference type="AlphaFoldDB" id="A0A849A5H4"/>
<dbReference type="EMBL" id="JABEND010000001">
    <property type="protein sequence ID" value="NNG34271.1"/>
    <property type="molecule type" value="Genomic_DNA"/>
</dbReference>
<comment type="caution">
    <text evidence="2">The sequence shown here is derived from an EMBL/GenBank/DDBJ whole genome shotgun (WGS) entry which is preliminary data.</text>
</comment>
<keyword evidence="3" id="KW-1185">Reference proteome</keyword>
<reference evidence="2 3" key="1">
    <citation type="submission" date="2020-05" db="EMBL/GenBank/DDBJ databases">
        <title>Nakamurella sp. DB0629 isolated from air conditioner.</title>
        <authorList>
            <person name="Kim D.H."/>
            <person name="Kim D.-U."/>
        </authorList>
    </citation>
    <scope>NUCLEOTIDE SEQUENCE [LARGE SCALE GENOMIC DNA]</scope>
    <source>
        <strain evidence="2 3">DB0629</strain>
    </source>
</reference>
<evidence type="ECO:0000313" key="3">
    <source>
        <dbReference type="Proteomes" id="UP000562984"/>
    </source>
</evidence>
<protein>
    <submittedName>
        <fullName evidence="2">DUF4188 domain-containing protein</fullName>
    </submittedName>
</protein>
<name>A0A849A5H4_9ACTN</name>
<sequence length="153" mass="17591">MRTDDFSRAPRRGQGNALFLGATKYNGLRQWLTLYRTWRPFVRRMKASPGYCWHKVYYEPPFTLGTIAVFTDRAALLAVARSPEHRKLMRWVADGSTDHATGGFIRLFDAQQHGYTNGVWRAEDRSMEHIQSYTPLPGDAGDRRVDDPGSEIR</sequence>
<feature type="compositionally biased region" description="Basic and acidic residues" evidence="1">
    <location>
        <begin position="140"/>
        <end position="153"/>
    </location>
</feature>
<accession>A0A849A5H4</accession>
<feature type="region of interest" description="Disordered" evidence="1">
    <location>
        <begin position="132"/>
        <end position="153"/>
    </location>
</feature>
<dbReference type="RefSeq" id="WP_171197937.1">
    <property type="nucleotide sequence ID" value="NZ_JABEND010000001.1"/>
</dbReference>
<evidence type="ECO:0000313" key="2">
    <source>
        <dbReference type="EMBL" id="NNG34271.1"/>
    </source>
</evidence>
<proteinExistence type="predicted"/>
<dbReference type="SUPFAM" id="SSF54909">
    <property type="entry name" value="Dimeric alpha+beta barrel"/>
    <property type="match status" value="1"/>
</dbReference>
<evidence type="ECO:0000256" key="1">
    <source>
        <dbReference type="SAM" id="MobiDB-lite"/>
    </source>
</evidence>
<organism evidence="2 3">
    <name type="scientific">Nakamurella aerolata</name>
    <dbReference type="NCBI Taxonomy" id="1656892"/>
    <lineage>
        <taxon>Bacteria</taxon>
        <taxon>Bacillati</taxon>
        <taxon>Actinomycetota</taxon>
        <taxon>Actinomycetes</taxon>
        <taxon>Nakamurellales</taxon>
        <taxon>Nakamurellaceae</taxon>
        <taxon>Nakamurella</taxon>
    </lineage>
</organism>